<feature type="transmembrane region" description="Helical" evidence="13">
    <location>
        <begin position="585"/>
        <end position="607"/>
    </location>
</feature>
<evidence type="ECO:0000256" key="3">
    <source>
        <dbReference type="ARBA" id="ARBA00022475"/>
    </source>
</evidence>
<evidence type="ECO:0000256" key="6">
    <source>
        <dbReference type="ARBA" id="ARBA00022737"/>
    </source>
</evidence>
<dbReference type="CDD" id="cd03216">
    <property type="entry name" value="ABC_Carb_Monos_I"/>
    <property type="match status" value="1"/>
</dbReference>
<dbReference type="InterPro" id="IPR027417">
    <property type="entry name" value="P-loop_NTPase"/>
</dbReference>
<feature type="domain" description="ABC transporter" evidence="14">
    <location>
        <begin position="52"/>
        <end position="285"/>
    </location>
</feature>
<feature type="transmembrane region" description="Helical" evidence="13">
    <location>
        <begin position="764"/>
        <end position="787"/>
    </location>
</feature>
<gene>
    <name evidence="15" type="ORF">GCM10009858_01740</name>
</gene>
<sequence length="868" mass="89969">MTPHGAAGAVTTDGPADPERAPAAVATTTENHGPTEGRDMTEDTAVIAESTMVLSGISKNYDGVAALTDVTLDIRRGEVHALLGENGAGKSTLMGVASGEVSPDGGTITGAGQVIDRLTPAVAAQLGIAIVHQHPAVLPDLTVAENIRVAVPASVLGTGSDQTQVMQRMLDDVGSSAHLEDRVVGLSVAQRHLLELAKALAIEPRLLILDEPTAPLGADSVDMLFERVRRAAASGTAVVYITHRLAEVRELADRVTVLRDGKVRGVAEVDAITDDELLALIVGRQLESTFPPKPPQAELGGEVLVVDGISGTGFSDVSFTARSGEIIGISGIVGNGQSEVLRALSGLSSFSGSVVVGGDSRSSRDLRKRSAYLPADRHAEGLMMSLSVRENAALSALDRFRGRVLLDRGREDTMVGAELDALDVKTASPETVVSALSGGNQQKVVLARALLARPAIVLADEPTQGVDVGARAEIYRILREVSATGVPVVVASSDAKELEGLCDRVLVMSRGAVLDVVEGDDVTEQRLIHSAVSATVHQGGGAKQALGSASTRLGRFLTGDYAPVVILALVMLLLGAFVLSQNSRYLAPFNLTSVMTSCAALGFIVLGQTIVLMTGGIDLSVGPLAGFLVVIGSFFLTAEKSAAVMVLGLLVMLAAAVGTGAANGSLIRFAKFTPVAATLASYIGIQGLSYLLRDSPGGNIAISVTRLVKTKVGPVPVVFLLLVVVAVALEYGLRRRLPGLRLRALGSSEDASRRVGVDVDRTAVLAYVAASFFVFLGSIVLLGQLGIGDPAQGVGYTLSSITAVVLGGTSLLGGRGTFIGTLLGAGLIVQVFNAMVFLDLSQTWQYFFQGALIVAAAVIYSQVRRARA</sequence>
<keyword evidence="2" id="KW-0813">Transport</keyword>
<keyword evidence="11 13" id="KW-0472">Membrane</keyword>
<comment type="subcellular location">
    <subcellularLocation>
        <location evidence="1">Cell membrane</location>
        <topology evidence="1">Multi-pass membrane protein</topology>
    </subcellularLocation>
</comment>
<organism evidence="15 16">
    <name type="scientific">Terrabacter carboxydivorans</name>
    <dbReference type="NCBI Taxonomy" id="619730"/>
    <lineage>
        <taxon>Bacteria</taxon>
        <taxon>Bacillati</taxon>
        <taxon>Actinomycetota</taxon>
        <taxon>Actinomycetes</taxon>
        <taxon>Micrococcales</taxon>
        <taxon>Intrasporangiaceae</taxon>
        <taxon>Terrabacter</taxon>
    </lineage>
</organism>
<keyword evidence="6" id="KW-0677">Repeat</keyword>
<dbReference type="Pfam" id="PF02653">
    <property type="entry name" value="BPD_transp_2"/>
    <property type="match status" value="1"/>
</dbReference>
<keyword evidence="4" id="KW-0762">Sugar transport</keyword>
<dbReference type="PANTHER" id="PTHR43790">
    <property type="entry name" value="CARBOHYDRATE TRANSPORT ATP-BINDING PROTEIN MG119-RELATED"/>
    <property type="match status" value="1"/>
</dbReference>
<dbReference type="PROSITE" id="PS50893">
    <property type="entry name" value="ABC_TRANSPORTER_2"/>
    <property type="match status" value="2"/>
</dbReference>
<dbReference type="InterPro" id="IPR050107">
    <property type="entry name" value="ABC_carbohydrate_import_ATPase"/>
</dbReference>
<evidence type="ECO:0000313" key="16">
    <source>
        <dbReference type="Proteomes" id="UP001500730"/>
    </source>
</evidence>
<evidence type="ECO:0000256" key="1">
    <source>
        <dbReference type="ARBA" id="ARBA00004651"/>
    </source>
</evidence>
<feature type="transmembrane region" description="Helical" evidence="13">
    <location>
        <begin position="619"/>
        <end position="636"/>
    </location>
</feature>
<keyword evidence="3" id="KW-1003">Cell membrane</keyword>
<evidence type="ECO:0000259" key="14">
    <source>
        <dbReference type="PROSITE" id="PS50893"/>
    </source>
</evidence>
<dbReference type="EMBL" id="BAAARE010000001">
    <property type="protein sequence ID" value="GAA2468171.1"/>
    <property type="molecule type" value="Genomic_DNA"/>
</dbReference>
<evidence type="ECO:0000256" key="11">
    <source>
        <dbReference type="ARBA" id="ARBA00023136"/>
    </source>
</evidence>
<dbReference type="CDD" id="cd03215">
    <property type="entry name" value="ABC_Carb_Monos_II"/>
    <property type="match status" value="1"/>
</dbReference>
<dbReference type="SMART" id="SM00382">
    <property type="entry name" value="AAA"/>
    <property type="match status" value="2"/>
</dbReference>
<feature type="domain" description="ABC transporter" evidence="14">
    <location>
        <begin position="299"/>
        <end position="535"/>
    </location>
</feature>
<feature type="transmembrane region" description="Helical" evidence="13">
    <location>
        <begin position="819"/>
        <end position="838"/>
    </location>
</feature>
<dbReference type="PROSITE" id="PS00211">
    <property type="entry name" value="ABC_TRANSPORTER_1"/>
    <property type="match status" value="1"/>
</dbReference>
<comment type="caution">
    <text evidence="15">The sequence shown here is derived from an EMBL/GenBank/DDBJ whole genome shotgun (WGS) entry which is preliminary data.</text>
</comment>
<feature type="region of interest" description="Disordered" evidence="12">
    <location>
        <begin position="1"/>
        <end position="41"/>
    </location>
</feature>
<evidence type="ECO:0000256" key="2">
    <source>
        <dbReference type="ARBA" id="ARBA00022448"/>
    </source>
</evidence>
<keyword evidence="5 13" id="KW-0812">Transmembrane</keyword>
<evidence type="ECO:0000313" key="15">
    <source>
        <dbReference type="EMBL" id="GAA2468171.1"/>
    </source>
</evidence>
<name>A0ABN3KPA2_9MICO</name>
<keyword evidence="16" id="KW-1185">Reference proteome</keyword>
<dbReference type="InterPro" id="IPR003593">
    <property type="entry name" value="AAA+_ATPase"/>
</dbReference>
<dbReference type="InterPro" id="IPR003439">
    <property type="entry name" value="ABC_transporter-like_ATP-bd"/>
</dbReference>
<evidence type="ECO:0000256" key="4">
    <source>
        <dbReference type="ARBA" id="ARBA00022597"/>
    </source>
</evidence>
<proteinExistence type="predicted"/>
<dbReference type="Pfam" id="PF00005">
    <property type="entry name" value="ABC_tran"/>
    <property type="match status" value="2"/>
</dbReference>
<keyword evidence="9" id="KW-1278">Translocase</keyword>
<keyword evidence="7" id="KW-0547">Nucleotide-binding</keyword>
<feature type="transmembrane region" description="Helical" evidence="13">
    <location>
        <begin position="561"/>
        <end position="579"/>
    </location>
</feature>
<reference evidence="15 16" key="1">
    <citation type="journal article" date="2019" name="Int. J. Syst. Evol. Microbiol.">
        <title>The Global Catalogue of Microorganisms (GCM) 10K type strain sequencing project: providing services to taxonomists for standard genome sequencing and annotation.</title>
        <authorList>
            <consortium name="The Broad Institute Genomics Platform"/>
            <consortium name="The Broad Institute Genome Sequencing Center for Infectious Disease"/>
            <person name="Wu L."/>
            <person name="Ma J."/>
        </authorList>
    </citation>
    <scope>NUCLEOTIDE SEQUENCE [LARGE SCALE GENOMIC DNA]</scope>
    <source>
        <strain evidence="15 16">JCM 16259</strain>
    </source>
</reference>
<dbReference type="RefSeq" id="WP_344252224.1">
    <property type="nucleotide sequence ID" value="NZ_BAAARE010000001.1"/>
</dbReference>
<evidence type="ECO:0000256" key="9">
    <source>
        <dbReference type="ARBA" id="ARBA00022967"/>
    </source>
</evidence>
<evidence type="ECO:0000256" key="7">
    <source>
        <dbReference type="ARBA" id="ARBA00022741"/>
    </source>
</evidence>
<evidence type="ECO:0000256" key="13">
    <source>
        <dbReference type="SAM" id="Phobius"/>
    </source>
</evidence>
<keyword evidence="10 13" id="KW-1133">Transmembrane helix</keyword>
<accession>A0ABN3KPA2</accession>
<evidence type="ECO:0000256" key="5">
    <source>
        <dbReference type="ARBA" id="ARBA00022692"/>
    </source>
</evidence>
<dbReference type="PANTHER" id="PTHR43790:SF3">
    <property type="entry name" value="D-ALLOSE IMPORT ATP-BINDING PROTEIN ALSA-RELATED"/>
    <property type="match status" value="1"/>
</dbReference>
<dbReference type="Gene3D" id="3.40.50.300">
    <property type="entry name" value="P-loop containing nucleotide triphosphate hydrolases"/>
    <property type="match status" value="2"/>
</dbReference>
<dbReference type="InterPro" id="IPR001851">
    <property type="entry name" value="ABC_transp_permease"/>
</dbReference>
<feature type="transmembrane region" description="Helical" evidence="13">
    <location>
        <begin position="642"/>
        <end position="662"/>
    </location>
</feature>
<evidence type="ECO:0000256" key="8">
    <source>
        <dbReference type="ARBA" id="ARBA00022840"/>
    </source>
</evidence>
<feature type="transmembrane region" description="Helical" evidence="13">
    <location>
        <begin position="712"/>
        <end position="733"/>
    </location>
</feature>
<evidence type="ECO:0000256" key="10">
    <source>
        <dbReference type="ARBA" id="ARBA00022989"/>
    </source>
</evidence>
<evidence type="ECO:0000256" key="12">
    <source>
        <dbReference type="SAM" id="MobiDB-lite"/>
    </source>
</evidence>
<dbReference type="SUPFAM" id="SSF52540">
    <property type="entry name" value="P-loop containing nucleoside triphosphate hydrolases"/>
    <property type="match status" value="2"/>
</dbReference>
<feature type="transmembrane region" description="Helical" evidence="13">
    <location>
        <begin position="793"/>
        <end position="812"/>
    </location>
</feature>
<dbReference type="CDD" id="cd06579">
    <property type="entry name" value="TM_PBP1_transp_AraH_like"/>
    <property type="match status" value="1"/>
</dbReference>
<dbReference type="Proteomes" id="UP001500730">
    <property type="component" value="Unassembled WGS sequence"/>
</dbReference>
<dbReference type="InterPro" id="IPR017871">
    <property type="entry name" value="ABC_transporter-like_CS"/>
</dbReference>
<protein>
    <recommendedName>
        <fullName evidence="14">ABC transporter domain-containing protein</fullName>
    </recommendedName>
</protein>
<feature type="transmembrane region" description="Helical" evidence="13">
    <location>
        <begin position="844"/>
        <end position="863"/>
    </location>
</feature>
<keyword evidence="8" id="KW-0067">ATP-binding</keyword>